<evidence type="ECO:0000313" key="1">
    <source>
        <dbReference type="EMBL" id="TKY92331.1"/>
    </source>
</evidence>
<gene>
    <name evidence="1" type="ORF">C5S46_01210</name>
</gene>
<comment type="caution">
    <text evidence="1">The sequence shown here is derived from an EMBL/GenBank/DDBJ whole genome shotgun (WGS) entry which is preliminary data.</text>
</comment>
<accession>A0AC61SCJ2</accession>
<dbReference type="EMBL" id="QYBA01000039">
    <property type="protein sequence ID" value="TKY92331.1"/>
    <property type="molecule type" value="Genomic_DNA"/>
</dbReference>
<dbReference type="Proteomes" id="UP000315423">
    <property type="component" value="Unassembled WGS sequence"/>
</dbReference>
<name>A0AC61SCJ2_9EURY</name>
<evidence type="ECO:0000313" key="2">
    <source>
        <dbReference type="Proteomes" id="UP000315423"/>
    </source>
</evidence>
<reference evidence="1" key="1">
    <citation type="submission" date="2018-09" db="EMBL/GenBank/DDBJ databases">
        <title>A genomic encyclopedia of anaerobic methanotrophic archaea.</title>
        <authorList>
            <person name="Skennerton C.T."/>
            <person name="Chadwick G.L."/>
            <person name="Laso-Perez R."/>
            <person name="Leu A.O."/>
            <person name="Speth D.R."/>
            <person name="Yu H."/>
            <person name="Morgan-Lang C."/>
            <person name="Hatzenpichler R."/>
            <person name="Goudeau D."/>
            <person name="Malmstrom R."/>
            <person name="Woyke T."/>
            <person name="Hallam S."/>
            <person name="Tyson G.W."/>
            <person name="Wegener G."/>
            <person name="Boetius A."/>
            <person name="Orphan V.J."/>
        </authorList>
    </citation>
    <scope>NUCLEOTIDE SEQUENCE</scope>
    <source>
        <strain evidence="1">CONS3730D10UFb2</strain>
    </source>
</reference>
<sequence>MEIQNPGMLPFGMTMEDFMDGISKVRNRVIVCVFQEPGLMEEWDLKWIWKGTGSMPKRRIS</sequence>
<organism evidence="1 2">
    <name type="scientific">Candidatus Methanomarinus sp</name>
    <dbReference type="NCBI Taxonomy" id="3386244"/>
    <lineage>
        <taxon>Archaea</taxon>
        <taxon>Methanobacteriati</taxon>
        <taxon>Methanobacteriota</taxon>
        <taxon>Stenosarchaea group</taxon>
        <taxon>Methanomicrobia</taxon>
        <taxon>Methanosarcinales</taxon>
        <taxon>ANME-2 cluster</taxon>
        <taxon>Candidatus Methanocomedenaceae</taxon>
        <taxon>Candidatus Methanomarinus</taxon>
    </lineage>
</organism>
<protein>
    <submittedName>
        <fullName evidence="1">Uncharacterized protein</fullName>
    </submittedName>
</protein>
<proteinExistence type="predicted"/>